<dbReference type="AlphaFoldDB" id="A0AAN5BZK4"/>
<sequence length="461" mass="50968">MATKNADEAANGMLADPALGAILWTQRLFAMALRSCKVLIVGGGIAGLALALMLERNAVDYLLLEAYPKIVTDVGAGICMMPNGLRVLDQLGCYEDLLRHTQNPVSSISFRDLGGELLGSLDGSLFNERYAFCISDKSKLLTQKRVATVEHAEDCVEVTTTDGSIYRGDILVGADGTHSRIRQEMVRLASSLGLQDDYDDKTPATYSCIFGVSTGVSEISQGCLDFVVNEQSSYVIGSGPDNRTYWFLMSHMGKTFYGADIPRLDEKEQDALAQKHWNDHITPDVRFSELYKSRISTIYTPMRECVDRNWHLNRVMLIGDAVHKMLPSTGQGGSQAVESAAALTNSLMEVLSQPSSLGAPSMTELHSIFQKVQDLRAPRLSQMMQTAHARQQMDGMETPELRDTILYKFPKLLPGVVLQRWDATFLPAVSLRMLDVPARPRAFTFHDERRNEGSTGEMSKI</sequence>
<dbReference type="InterPro" id="IPR002938">
    <property type="entry name" value="FAD-bd"/>
</dbReference>
<evidence type="ECO:0000256" key="4">
    <source>
        <dbReference type="ARBA" id="ARBA00023002"/>
    </source>
</evidence>
<keyword evidence="2" id="KW-0285">Flavoprotein</keyword>
<dbReference type="InterPro" id="IPR036188">
    <property type="entry name" value="FAD/NAD-bd_sf"/>
</dbReference>
<keyword evidence="5" id="KW-0812">Transmembrane</keyword>
<feature type="transmembrane region" description="Helical" evidence="5">
    <location>
        <begin position="36"/>
        <end position="54"/>
    </location>
</feature>
<evidence type="ECO:0000256" key="5">
    <source>
        <dbReference type="SAM" id="Phobius"/>
    </source>
</evidence>
<gene>
    <name evidence="7" type="ORF">Aory04_000754700</name>
</gene>
<keyword evidence="5" id="KW-0472">Membrane</keyword>
<evidence type="ECO:0000256" key="3">
    <source>
        <dbReference type="ARBA" id="ARBA00022827"/>
    </source>
</evidence>
<accession>A0AAN5BZK4</accession>
<comment type="similarity">
    <text evidence="1">Belongs to the paxM FAD-dependent monooxygenase family.</text>
</comment>
<dbReference type="PANTHER" id="PTHR47356:SF2">
    <property type="entry name" value="FAD-BINDING DOMAIN-CONTAINING PROTEIN-RELATED"/>
    <property type="match status" value="1"/>
</dbReference>
<proteinExistence type="inferred from homology"/>
<name>A0AAN5BZK4_ASPOZ</name>
<dbReference type="GO" id="GO:0071949">
    <property type="term" value="F:FAD binding"/>
    <property type="evidence" value="ECO:0007669"/>
    <property type="project" value="InterPro"/>
</dbReference>
<feature type="domain" description="FAD-binding" evidence="6">
    <location>
        <begin position="144"/>
        <end position="352"/>
    </location>
</feature>
<evidence type="ECO:0000313" key="7">
    <source>
        <dbReference type="EMBL" id="GMG31704.1"/>
    </source>
</evidence>
<evidence type="ECO:0000313" key="8">
    <source>
        <dbReference type="Proteomes" id="UP001165205"/>
    </source>
</evidence>
<dbReference type="Pfam" id="PF01494">
    <property type="entry name" value="FAD_binding_3"/>
    <property type="match status" value="2"/>
</dbReference>
<dbReference type="SUPFAM" id="SSF51905">
    <property type="entry name" value="FAD/NAD(P)-binding domain"/>
    <property type="match status" value="1"/>
</dbReference>
<dbReference type="InterPro" id="IPR050562">
    <property type="entry name" value="FAD_mOase_fung"/>
</dbReference>
<dbReference type="PRINTS" id="PR00420">
    <property type="entry name" value="RNGMNOXGNASE"/>
</dbReference>
<keyword evidence="4" id="KW-0560">Oxidoreductase</keyword>
<dbReference type="Gene3D" id="3.50.50.60">
    <property type="entry name" value="FAD/NAD(P)-binding domain"/>
    <property type="match status" value="1"/>
</dbReference>
<protein>
    <submittedName>
        <fullName evidence="7">Unnamed protein product</fullName>
    </submittedName>
</protein>
<dbReference type="Proteomes" id="UP001165205">
    <property type="component" value="Unassembled WGS sequence"/>
</dbReference>
<evidence type="ECO:0000256" key="2">
    <source>
        <dbReference type="ARBA" id="ARBA00022630"/>
    </source>
</evidence>
<evidence type="ECO:0000259" key="6">
    <source>
        <dbReference type="Pfam" id="PF01494"/>
    </source>
</evidence>
<keyword evidence="5" id="KW-1133">Transmembrane helix</keyword>
<dbReference type="EMBL" id="BSYA01000088">
    <property type="protein sequence ID" value="GMG31704.1"/>
    <property type="molecule type" value="Genomic_DNA"/>
</dbReference>
<reference evidence="7" key="1">
    <citation type="submission" date="2023-04" db="EMBL/GenBank/DDBJ databases">
        <title>Aspergillus oryzae NBRC 4228.</title>
        <authorList>
            <person name="Ichikawa N."/>
            <person name="Sato H."/>
            <person name="Tonouchi N."/>
        </authorList>
    </citation>
    <scope>NUCLEOTIDE SEQUENCE</scope>
    <source>
        <strain evidence="7">NBRC 4228</strain>
    </source>
</reference>
<feature type="domain" description="FAD-binding" evidence="6">
    <location>
        <begin position="36"/>
        <end position="102"/>
    </location>
</feature>
<dbReference type="PANTHER" id="PTHR47356">
    <property type="entry name" value="FAD-DEPENDENT MONOOXYGENASE ASQG-RELATED"/>
    <property type="match status" value="1"/>
</dbReference>
<dbReference type="GO" id="GO:0004497">
    <property type="term" value="F:monooxygenase activity"/>
    <property type="evidence" value="ECO:0007669"/>
    <property type="project" value="InterPro"/>
</dbReference>
<organism evidence="7 8">
    <name type="scientific">Aspergillus oryzae</name>
    <name type="common">Yellow koji mold</name>
    <dbReference type="NCBI Taxonomy" id="5062"/>
    <lineage>
        <taxon>Eukaryota</taxon>
        <taxon>Fungi</taxon>
        <taxon>Dikarya</taxon>
        <taxon>Ascomycota</taxon>
        <taxon>Pezizomycotina</taxon>
        <taxon>Eurotiomycetes</taxon>
        <taxon>Eurotiomycetidae</taxon>
        <taxon>Eurotiales</taxon>
        <taxon>Aspergillaceae</taxon>
        <taxon>Aspergillus</taxon>
        <taxon>Aspergillus subgen. Circumdati</taxon>
    </lineage>
</organism>
<comment type="caution">
    <text evidence="7">The sequence shown here is derived from an EMBL/GenBank/DDBJ whole genome shotgun (WGS) entry which is preliminary data.</text>
</comment>
<evidence type="ECO:0000256" key="1">
    <source>
        <dbReference type="ARBA" id="ARBA00007992"/>
    </source>
</evidence>
<keyword evidence="3" id="KW-0274">FAD</keyword>